<sequence>MTRFPTTVRLGAALASLALAAACSDAPTPPAPRLTPGTPSFAASADISSQNAFQQCANGNPLAPTCNYINSVLNASKSQYNEGEVIAQKLVIKNATTTGADGVHTLVISYGFQKSSSVTNANYDFQARYDATLGTVRANPCLDNGAVMTPFCSGGQLKTVGTGVNQLDFDEEPFPAPTAANSINLSASDLTKLQAAFARFAGARTLVIYNGSFDNLGAPAISDVTYAVNSSDIEATVTYRFRATKSDVLLLWGMHFASEIDWKNNGLPVINGAAGQSGSPFHVKLITLDGSSNGAKALNVSGDVVRTANVGITKTADADTVNAGNPIGFTITVTNGGNADALNVAIVDTLPTGFTWSVAATGTTITGCTISGGVLTCTPFTLAAATSTPTTASVHVTAPTTATTPCGLITNTARFTTSNDGSGSGTGQVRINCPNITIDKSPASQTKSAGESFSWTVVLTNTGAGTAFGARILDTLPQVTGVSYTLGAASDATCGIASSVLTCGPKDLAQNDTLRAIVNATTTAGTSCAANGIRNIATGRATGLSDVKDTATVTLNCPALSILKTPKVAGDTGYTVQPGDSARFTIKVKNTGGGSAFSTTLTDTLPAGLSWSDNQAACTTTGVTATTPTRQILQCNIGTLAASDSFVVKVAALVPTNFLLPPTSSAVPALEIDGNLTSNGGPDWATLPDTLLKCTTPKLNCNIDTPTGPADSSFGQGTKEDTPVPSVVSGSIPNNKADLQRFYLTTRRVLVGGVVHDVLYLAWERVQQPSGTTNMDFELNQLTTLSANGVTPTRKAGDVLVKYDLSKGGGTLALGVHRWVETGNPATVCQASNTVPCWGKVDSLVAPTGTGASNTPAIGQVQDPIAPGSRMLDTLTFGEAAIDLQGAGIFQAGTCLVFGRAYLKSRSSDAFTSEIKDFIAPIPINVENCQDKLLDNRAWATASGLTAVSDSGQIRVVAPSGSASLDVAPGITRVATSRGPSTTMEKAVASSHALEQSVVRTTRRVSGDRRRVAPGVTLNVATGVTRRHRLDGRLTIT</sequence>
<evidence type="ECO:0000259" key="3">
    <source>
        <dbReference type="Pfam" id="PF01345"/>
    </source>
</evidence>
<evidence type="ECO:0000256" key="2">
    <source>
        <dbReference type="SAM" id="SignalP"/>
    </source>
</evidence>
<evidence type="ECO:0000256" key="1">
    <source>
        <dbReference type="SAM" id="MobiDB-lite"/>
    </source>
</evidence>
<dbReference type="PANTHER" id="PTHR34819">
    <property type="entry name" value="LARGE CYSTEINE-RICH PERIPLASMIC PROTEIN OMCB"/>
    <property type="match status" value="1"/>
</dbReference>
<dbReference type="PANTHER" id="PTHR34819:SF3">
    <property type="entry name" value="CELL SURFACE PROTEIN"/>
    <property type="match status" value="1"/>
</dbReference>
<proteinExistence type="predicted"/>
<dbReference type="NCBIfam" id="TIGR01451">
    <property type="entry name" value="B_ant_repeat"/>
    <property type="match status" value="2"/>
</dbReference>
<feature type="signal peptide" evidence="2">
    <location>
        <begin position="1"/>
        <end position="20"/>
    </location>
</feature>
<dbReference type="InterPro" id="IPR051172">
    <property type="entry name" value="Chlamydia_OmcB"/>
</dbReference>
<dbReference type="EMBL" id="BRXS01000001">
    <property type="protein sequence ID" value="GLC24099.1"/>
    <property type="molecule type" value="Genomic_DNA"/>
</dbReference>
<evidence type="ECO:0000313" key="4">
    <source>
        <dbReference type="EMBL" id="GLC24099.1"/>
    </source>
</evidence>
<dbReference type="Gene3D" id="2.60.40.740">
    <property type="match status" value="1"/>
</dbReference>
<feature type="chain" id="PRO_5041393032" description="DUF11 domain-containing protein" evidence="2">
    <location>
        <begin position="21"/>
        <end position="1037"/>
    </location>
</feature>
<feature type="domain" description="DUF11" evidence="3">
    <location>
        <begin position="575"/>
        <end position="657"/>
    </location>
</feature>
<name>A0AA37Q0E9_9BACT</name>
<dbReference type="Pfam" id="PF01345">
    <property type="entry name" value="DUF11"/>
    <property type="match status" value="3"/>
</dbReference>
<dbReference type="PROSITE" id="PS51257">
    <property type="entry name" value="PROKAR_LIPOPROTEIN"/>
    <property type="match status" value="1"/>
</dbReference>
<keyword evidence="2" id="KW-0732">Signal</keyword>
<keyword evidence="5" id="KW-1185">Reference proteome</keyword>
<feature type="domain" description="DUF11" evidence="3">
    <location>
        <begin position="310"/>
        <end position="419"/>
    </location>
</feature>
<dbReference type="InterPro" id="IPR001434">
    <property type="entry name" value="OmcB-like_DUF11"/>
</dbReference>
<dbReference type="AlphaFoldDB" id="A0AA37Q0E9"/>
<organism evidence="4 5">
    <name type="scientific">Roseisolibacter agri</name>
    <dbReference type="NCBI Taxonomy" id="2014610"/>
    <lineage>
        <taxon>Bacteria</taxon>
        <taxon>Pseudomonadati</taxon>
        <taxon>Gemmatimonadota</taxon>
        <taxon>Gemmatimonadia</taxon>
        <taxon>Gemmatimonadales</taxon>
        <taxon>Gemmatimonadaceae</taxon>
        <taxon>Roseisolibacter</taxon>
    </lineage>
</organism>
<feature type="region of interest" description="Disordered" evidence="1">
    <location>
        <begin position="707"/>
        <end position="730"/>
    </location>
</feature>
<evidence type="ECO:0000313" key="5">
    <source>
        <dbReference type="Proteomes" id="UP001161325"/>
    </source>
</evidence>
<dbReference type="InterPro" id="IPR047589">
    <property type="entry name" value="DUF11_rpt"/>
</dbReference>
<gene>
    <name evidence="4" type="ORF">rosag_06120</name>
</gene>
<dbReference type="RefSeq" id="WP_284348547.1">
    <property type="nucleotide sequence ID" value="NZ_BRXS01000001.1"/>
</dbReference>
<comment type="caution">
    <text evidence="4">The sequence shown here is derived from an EMBL/GenBank/DDBJ whole genome shotgun (WGS) entry which is preliminary data.</text>
</comment>
<reference evidence="4" key="1">
    <citation type="submission" date="2022-08" db="EMBL/GenBank/DDBJ databases">
        <title>Draft genome sequencing of Roseisolibacter agri AW1220.</title>
        <authorList>
            <person name="Tobiishi Y."/>
            <person name="Tonouchi A."/>
        </authorList>
    </citation>
    <scope>NUCLEOTIDE SEQUENCE</scope>
    <source>
        <strain evidence="4">AW1220</strain>
    </source>
</reference>
<feature type="domain" description="DUF11" evidence="3">
    <location>
        <begin position="436"/>
        <end position="542"/>
    </location>
</feature>
<protein>
    <recommendedName>
        <fullName evidence="3">DUF11 domain-containing protein</fullName>
    </recommendedName>
</protein>
<dbReference type="Proteomes" id="UP001161325">
    <property type="component" value="Unassembled WGS sequence"/>
</dbReference>
<accession>A0AA37Q0E9</accession>